<keyword evidence="2" id="KW-1185">Reference proteome</keyword>
<gene>
    <name evidence="1" type="ORF">BpHYR1_013440</name>
</gene>
<organism evidence="1 2">
    <name type="scientific">Brachionus plicatilis</name>
    <name type="common">Marine rotifer</name>
    <name type="synonym">Brachionus muelleri</name>
    <dbReference type="NCBI Taxonomy" id="10195"/>
    <lineage>
        <taxon>Eukaryota</taxon>
        <taxon>Metazoa</taxon>
        <taxon>Spiralia</taxon>
        <taxon>Gnathifera</taxon>
        <taxon>Rotifera</taxon>
        <taxon>Eurotatoria</taxon>
        <taxon>Monogononta</taxon>
        <taxon>Pseudotrocha</taxon>
        <taxon>Ploima</taxon>
        <taxon>Brachionidae</taxon>
        <taxon>Brachionus</taxon>
    </lineage>
</organism>
<name>A0A3M7SG32_BRAPC</name>
<accession>A0A3M7SG32</accession>
<protein>
    <submittedName>
        <fullName evidence="1">Uncharacterized protein</fullName>
    </submittedName>
</protein>
<dbReference type="EMBL" id="REGN01001460">
    <property type="protein sequence ID" value="RNA34520.1"/>
    <property type="molecule type" value="Genomic_DNA"/>
</dbReference>
<comment type="caution">
    <text evidence="1">The sequence shown here is derived from an EMBL/GenBank/DDBJ whole genome shotgun (WGS) entry which is preliminary data.</text>
</comment>
<reference evidence="1 2" key="1">
    <citation type="journal article" date="2018" name="Sci. Rep.">
        <title>Genomic signatures of local adaptation to the degree of environmental predictability in rotifers.</title>
        <authorList>
            <person name="Franch-Gras L."/>
            <person name="Hahn C."/>
            <person name="Garcia-Roger E.M."/>
            <person name="Carmona M.J."/>
            <person name="Serra M."/>
            <person name="Gomez A."/>
        </authorList>
    </citation>
    <scope>NUCLEOTIDE SEQUENCE [LARGE SCALE GENOMIC DNA]</scope>
    <source>
        <strain evidence="1">HYR1</strain>
    </source>
</reference>
<evidence type="ECO:0000313" key="2">
    <source>
        <dbReference type="Proteomes" id="UP000276133"/>
    </source>
</evidence>
<evidence type="ECO:0000313" key="1">
    <source>
        <dbReference type="EMBL" id="RNA34520.1"/>
    </source>
</evidence>
<dbReference type="Proteomes" id="UP000276133">
    <property type="component" value="Unassembled WGS sequence"/>
</dbReference>
<proteinExistence type="predicted"/>
<dbReference type="AlphaFoldDB" id="A0A3M7SG32"/>
<sequence>MQKLDDKIVKKIHINLIKKLLDLMIFGNPWPVDERTTSTTAFRIRSLKVVIYLICVKFKLAYNSQKSPSQAGQLDRAVKDTVNNVAGGRLAVQFGSQNFGLPR</sequence>